<keyword evidence="2" id="KW-1185">Reference proteome</keyword>
<comment type="caution">
    <text evidence="1">The sequence shown here is derived from an EMBL/GenBank/DDBJ whole genome shotgun (WGS) entry which is preliminary data.</text>
</comment>
<dbReference type="AlphaFoldDB" id="A0A9X2JLU9"/>
<organism evidence="1 2">
    <name type="scientific">Ligilactobacillus ubinensis</name>
    <dbReference type="NCBI Taxonomy" id="2876789"/>
    <lineage>
        <taxon>Bacteria</taxon>
        <taxon>Bacillati</taxon>
        <taxon>Bacillota</taxon>
        <taxon>Bacilli</taxon>
        <taxon>Lactobacillales</taxon>
        <taxon>Lactobacillaceae</taxon>
        <taxon>Ligilactobacillus</taxon>
    </lineage>
</organism>
<evidence type="ECO:0000313" key="1">
    <source>
        <dbReference type="EMBL" id="MCP0887353.1"/>
    </source>
</evidence>
<proteinExistence type="predicted"/>
<accession>A0A9X2JLU9</accession>
<reference evidence="1 2" key="1">
    <citation type="journal article" date="2023" name="Int. J. Syst. Evol. Microbiol.">
        <title>Ligilactobacillus ubinensis sp. nov., a novel species isolated from the wild ferment of a durian fruit (Durio zibethinus).</title>
        <authorList>
            <person name="Heng Y.C."/>
            <person name="Menon N."/>
            <person name="Chen B."/>
            <person name="Loo B.Z.L."/>
            <person name="Wong G.W.J."/>
            <person name="Lim A.C.H."/>
            <person name="Silvaraju S."/>
            <person name="Kittelmann S."/>
        </authorList>
    </citation>
    <scope>NUCLEOTIDE SEQUENCE [LARGE SCALE GENOMIC DNA]</scope>
    <source>
        <strain evidence="1 2">WILCCON 0076</strain>
    </source>
</reference>
<protein>
    <submittedName>
        <fullName evidence="1">Uncharacterized protein</fullName>
    </submittedName>
</protein>
<dbReference type="EMBL" id="JAIULA010000016">
    <property type="protein sequence ID" value="MCP0887353.1"/>
    <property type="molecule type" value="Genomic_DNA"/>
</dbReference>
<dbReference type="RefSeq" id="WP_253361128.1">
    <property type="nucleotide sequence ID" value="NZ_JAIULA010000016.1"/>
</dbReference>
<name>A0A9X2JLU9_9LACO</name>
<evidence type="ECO:0000313" key="2">
    <source>
        <dbReference type="Proteomes" id="UP001139006"/>
    </source>
</evidence>
<gene>
    <name evidence="1" type="ORF">LB941_08400</name>
</gene>
<sequence length="131" mass="15540">MSSYFLVSQNQSHKYEFEHKLLWSPKLNQKHGKNRGYENMSQVKKGDIIFHVYNQIIHAVSVAKYDVYSSPKPPEYDGNIWDDDGWRVDCDMHILEIPLSNHREWLNAHKGEIFDKNGKLKQQYLFKLDSI</sequence>
<dbReference type="Proteomes" id="UP001139006">
    <property type="component" value="Unassembled WGS sequence"/>
</dbReference>